<comment type="similarity">
    <text evidence="2">Belongs to the V-ATPase 116 kDa subunit family.</text>
</comment>
<dbReference type="PANTHER" id="PTHR11629:SF63">
    <property type="entry name" value="V-TYPE PROTON ATPASE SUBUNIT A"/>
    <property type="match status" value="1"/>
</dbReference>
<evidence type="ECO:0000256" key="6">
    <source>
        <dbReference type="ARBA" id="ARBA00023065"/>
    </source>
</evidence>
<evidence type="ECO:0000256" key="3">
    <source>
        <dbReference type="ARBA" id="ARBA00022448"/>
    </source>
</evidence>
<name>A0ABU9UAM1_9SPIR</name>
<keyword evidence="6" id="KW-0406">Ion transport</keyword>
<dbReference type="InterPro" id="IPR002490">
    <property type="entry name" value="V-ATPase_116kDa_su"/>
</dbReference>
<organism evidence="9 10">
    <name type="scientific">Rarispira pelagica</name>
    <dbReference type="NCBI Taxonomy" id="3141764"/>
    <lineage>
        <taxon>Bacteria</taxon>
        <taxon>Pseudomonadati</taxon>
        <taxon>Spirochaetota</taxon>
        <taxon>Spirochaetia</taxon>
        <taxon>Winmispirales</taxon>
        <taxon>Winmispiraceae</taxon>
        <taxon>Rarispira</taxon>
    </lineage>
</organism>
<feature type="transmembrane region" description="Helical" evidence="8">
    <location>
        <begin position="444"/>
        <end position="465"/>
    </location>
</feature>
<keyword evidence="4 8" id="KW-0812">Transmembrane</keyword>
<proteinExistence type="inferred from homology"/>
<evidence type="ECO:0000256" key="7">
    <source>
        <dbReference type="ARBA" id="ARBA00023136"/>
    </source>
</evidence>
<feature type="transmembrane region" description="Helical" evidence="8">
    <location>
        <begin position="555"/>
        <end position="581"/>
    </location>
</feature>
<evidence type="ECO:0000256" key="2">
    <source>
        <dbReference type="ARBA" id="ARBA00009904"/>
    </source>
</evidence>
<feature type="transmembrane region" description="Helical" evidence="8">
    <location>
        <begin position="471"/>
        <end position="490"/>
    </location>
</feature>
<dbReference type="RefSeq" id="WP_420069159.1">
    <property type="nucleotide sequence ID" value="NZ_JBCHKQ010000002.1"/>
</dbReference>
<gene>
    <name evidence="9" type="ORF">WKV44_04035</name>
</gene>
<comment type="caution">
    <text evidence="9">The sequence shown here is derived from an EMBL/GenBank/DDBJ whole genome shotgun (WGS) entry which is preliminary data.</text>
</comment>
<accession>A0ABU9UAM1</accession>
<feature type="transmembrane region" description="Helical" evidence="8">
    <location>
        <begin position="502"/>
        <end position="520"/>
    </location>
</feature>
<evidence type="ECO:0000256" key="5">
    <source>
        <dbReference type="ARBA" id="ARBA00022989"/>
    </source>
</evidence>
<keyword evidence="7 8" id="KW-0472">Membrane</keyword>
<evidence type="ECO:0000256" key="8">
    <source>
        <dbReference type="SAM" id="Phobius"/>
    </source>
</evidence>
<evidence type="ECO:0000313" key="10">
    <source>
        <dbReference type="Proteomes" id="UP001466331"/>
    </source>
</evidence>
<protein>
    <submittedName>
        <fullName evidence="9">V-type ATP synthase subunit I</fullName>
    </submittedName>
</protein>
<comment type="subcellular location">
    <subcellularLocation>
        <location evidence="1">Membrane</location>
        <topology evidence="1">Multi-pass membrane protein</topology>
    </subcellularLocation>
</comment>
<dbReference type="PANTHER" id="PTHR11629">
    <property type="entry name" value="VACUOLAR PROTON ATPASES"/>
    <property type="match status" value="1"/>
</dbReference>
<evidence type="ECO:0000313" key="9">
    <source>
        <dbReference type="EMBL" id="MEM5947708.1"/>
    </source>
</evidence>
<dbReference type="EMBL" id="JBCHKQ010000002">
    <property type="protein sequence ID" value="MEM5947708.1"/>
    <property type="molecule type" value="Genomic_DNA"/>
</dbReference>
<feature type="transmembrane region" description="Helical" evidence="8">
    <location>
        <begin position="411"/>
        <end position="432"/>
    </location>
</feature>
<keyword evidence="5 8" id="KW-1133">Transmembrane helix</keyword>
<keyword evidence="10" id="KW-1185">Reference proteome</keyword>
<sequence length="625" mass="70232">MIVPMKKIALILKASDAEEGLRRLRKYGEVHVELLDNQNDSVEEASSRLERLTTALAVLSEYKKKYDGVQKKAVSSDEIFAIVDEVLSLSVRLKELKEDSFKLAALIKEMSEWGDFSLEDINFLRTNGLAVEFVYLSKQQKESLDNSIICVDLGKASGRFRCLLLSRDKQDIVPTGADRFVLPDSSLSALIVRQEELYKNMREISGKLVSLYAWHDELVRLGKEVLEPELTLRKVEASLREDGPVVFLTGYVPAEKEKHFIDYARKHEWGIITKEPDEEDNPPTLLRNPRWMQIIKPVFNFLDTVPGYREFDISFVFLAFLSVFFAMIVGDAGYGAIFLAGSVFILRKEYKKTGQVTDVGVLIAWMSLCTIIWGSLTGTWFGYEGFAKIKPFSYFVIPELSSWEEVSIKNIQFISFLLGIIHISIAHLWRFLRELKKKPAIRAFAQLGWLAIMLGIFNLVLSMVLDPQKYPFLPVSLYGIIAGFIIVVFFSEQGSDGFFRGVLRGLAGLFTTALDTISAFGDIISYIRLFAVGLATIALAQAFNDMAIGAANGVVGIIIAFLILLVGHALNLVMSALSVVVHGIRLNLLEFAGHLGMEWTGIPYSPFKEPVRQHQADKNDINIKE</sequence>
<feature type="transmembrane region" description="Helical" evidence="8">
    <location>
        <begin position="315"/>
        <end position="347"/>
    </location>
</feature>
<reference evidence="9 10" key="1">
    <citation type="submission" date="2024-03" db="EMBL/GenBank/DDBJ databases">
        <title>Ignisphaera cupida sp. nov., a hyperthermophilic hydrolytic archaeon from a hot spring of Kamchatka, and proposal of Ignisphaeraceae fam. nov.</title>
        <authorList>
            <person name="Podosokorskaya O.A."/>
            <person name="Elcheninov A.G."/>
            <person name="Maltseva A.I."/>
            <person name="Zayulina K.S."/>
            <person name="Novikov A."/>
            <person name="Merkel A.Y."/>
        </authorList>
    </citation>
    <scope>NUCLEOTIDE SEQUENCE [LARGE SCALE GENOMIC DNA]</scope>
    <source>
        <strain evidence="9 10">38H-sp</strain>
    </source>
</reference>
<evidence type="ECO:0000256" key="4">
    <source>
        <dbReference type="ARBA" id="ARBA00022692"/>
    </source>
</evidence>
<feature type="transmembrane region" description="Helical" evidence="8">
    <location>
        <begin position="359"/>
        <end position="383"/>
    </location>
</feature>
<evidence type="ECO:0000256" key="1">
    <source>
        <dbReference type="ARBA" id="ARBA00004141"/>
    </source>
</evidence>
<keyword evidence="3" id="KW-0813">Transport</keyword>
<dbReference type="Proteomes" id="UP001466331">
    <property type="component" value="Unassembled WGS sequence"/>
</dbReference>